<evidence type="ECO:0000313" key="3">
    <source>
        <dbReference type="Proteomes" id="UP000238479"/>
    </source>
</evidence>
<accession>A0A2P6RVE1</accession>
<evidence type="ECO:0000313" key="2">
    <source>
        <dbReference type="EMBL" id="PRQ50400.1"/>
    </source>
</evidence>
<proteinExistence type="predicted"/>
<keyword evidence="3" id="KW-1185">Reference proteome</keyword>
<name>A0A2P6RVE1_ROSCH</name>
<dbReference type="Proteomes" id="UP000238479">
    <property type="component" value="Chromosome 2"/>
</dbReference>
<protein>
    <submittedName>
        <fullName evidence="2">Uncharacterized protein</fullName>
    </submittedName>
</protein>
<dbReference type="EMBL" id="PDCK01000040">
    <property type="protein sequence ID" value="PRQ50400.1"/>
    <property type="molecule type" value="Genomic_DNA"/>
</dbReference>
<sequence>MLNRVRSYDFISIDQSSGPLKKKKKNSQDRSSKTDDTQQTNLSLFSFSYRWSSKLLPLLEFDPLQFLLEVEG</sequence>
<gene>
    <name evidence="2" type="ORF">RchiOBHm_Chr2g0132771</name>
</gene>
<reference evidence="2 3" key="1">
    <citation type="journal article" date="2018" name="Nat. Genet.">
        <title>The Rosa genome provides new insights in the design of modern roses.</title>
        <authorList>
            <person name="Bendahmane M."/>
        </authorList>
    </citation>
    <scope>NUCLEOTIDE SEQUENCE [LARGE SCALE GENOMIC DNA]</scope>
    <source>
        <strain evidence="3">cv. Old Blush</strain>
    </source>
</reference>
<dbReference type="AlphaFoldDB" id="A0A2P6RVE1"/>
<feature type="region of interest" description="Disordered" evidence="1">
    <location>
        <begin position="16"/>
        <end position="38"/>
    </location>
</feature>
<feature type="compositionally biased region" description="Basic and acidic residues" evidence="1">
    <location>
        <begin position="26"/>
        <end position="36"/>
    </location>
</feature>
<organism evidence="2 3">
    <name type="scientific">Rosa chinensis</name>
    <name type="common">China rose</name>
    <dbReference type="NCBI Taxonomy" id="74649"/>
    <lineage>
        <taxon>Eukaryota</taxon>
        <taxon>Viridiplantae</taxon>
        <taxon>Streptophyta</taxon>
        <taxon>Embryophyta</taxon>
        <taxon>Tracheophyta</taxon>
        <taxon>Spermatophyta</taxon>
        <taxon>Magnoliopsida</taxon>
        <taxon>eudicotyledons</taxon>
        <taxon>Gunneridae</taxon>
        <taxon>Pentapetalae</taxon>
        <taxon>rosids</taxon>
        <taxon>fabids</taxon>
        <taxon>Rosales</taxon>
        <taxon>Rosaceae</taxon>
        <taxon>Rosoideae</taxon>
        <taxon>Rosoideae incertae sedis</taxon>
        <taxon>Rosa</taxon>
    </lineage>
</organism>
<evidence type="ECO:0000256" key="1">
    <source>
        <dbReference type="SAM" id="MobiDB-lite"/>
    </source>
</evidence>
<comment type="caution">
    <text evidence="2">The sequence shown here is derived from an EMBL/GenBank/DDBJ whole genome shotgun (WGS) entry which is preliminary data.</text>
</comment>
<dbReference type="Gramene" id="PRQ50400">
    <property type="protein sequence ID" value="PRQ50400"/>
    <property type="gene ID" value="RchiOBHm_Chr2g0132771"/>
</dbReference>